<keyword evidence="7" id="KW-0051">Antiviral defense</keyword>
<evidence type="ECO:0000256" key="3">
    <source>
        <dbReference type="ARBA" id="ARBA00022695"/>
    </source>
</evidence>
<evidence type="ECO:0000256" key="9">
    <source>
        <dbReference type="ARBA" id="ARBA00048173"/>
    </source>
</evidence>
<dbReference type="PANTHER" id="PTHR34047">
    <property type="entry name" value="NUCLEAR INTRON MATURASE 1, MITOCHONDRIAL-RELATED"/>
    <property type="match status" value="1"/>
</dbReference>
<dbReference type="GO" id="GO:0003723">
    <property type="term" value="F:RNA binding"/>
    <property type="evidence" value="ECO:0007669"/>
    <property type="project" value="InterPro"/>
</dbReference>
<dbReference type="InterPro" id="IPR051083">
    <property type="entry name" value="GrpII_Intron_Splice-Mob/Def"/>
</dbReference>
<evidence type="ECO:0000259" key="10">
    <source>
        <dbReference type="PROSITE" id="PS50878"/>
    </source>
</evidence>
<evidence type="ECO:0000313" key="12">
    <source>
        <dbReference type="Proteomes" id="UP000199416"/>
    </source>
</evidence>
<feature type="domain" description="Reverse transcriptase" evidence="10">
    <location>
        <begin position="1"/>
        <end position="267"/>
    </location>
</feature>
<keyword evidence="6 11" id="KW-0695">RNA-directed DNA polymerase</keyword>
<dbReference type="EMBL" id="FMZF01000003">
    <property type="protein sequence ID" value="SDC78264.1"/>
    <property type="molecule type" value="Genomic_DNA"/>
</dbReference>
<evidence type="ECO:0000256" key="2">
    <source>
        <dbReference type="ARBA" id="ARBA00022679"/>
    </source>
</evidence>
<dbReference type="PROSITE" id="PS50878">
    <property type="entry name" value="RT_POL"/>
    <property type="match status" value="1"/>
</dbReference>
<keyword evidence="2" id="KW-0808">Transferase</keyword>
<reference evidence="12" key="1">
    <citation type="submission" date="2016-10" db="EMBL/GenBank/DDBJ databases">
        <authorList>
            <person name="Varghese N."/>
            <person name="Submissions S."/>
        </authorList>
    </citation>
    <scope>NUCLEOTIDE SEQUENCE [LARGE SCALE GENOMIC DNA]</scope>
    <source>
        <strain evidence="12">DSM 45421</strain>
    </source>
</reference>
<evidence type="ECO:0000313" key="11">
    <source>
        <dbReference type="EMBL" id="SDC78264.1"/>
    </source>
</evidence>
<dbReference type="RefSeq" id="WP_139173611.1">
    <property type="nucleotide sequence ID" value="NZ_FMZF01000003.1"/>
</dbReference>
<accession>A0A1G6PFC9</accession>
<dbReference type="InterPro" id="IPR000123">
    <property type="entry name" value="Reverse_transcriptase_msDNA"/>
</dbReference>
<keyword evidence="4" id="KW-0479">Metal-binding</keyword>
<proteinExistence type="inferred from homology"/>
<dbReference type="GO" id="GO:0046872">
    <property type="term" value="F:metal ion binding"/>
    <property type="evidence" value="ECO:0007669"/>
    <property type="project" value="UniProtKB-KW"/>
</dbReference>
<evidence type="ECO:0000256" key="6">
    <source>
        <dbReference type="ARBA" id="ARBA00022918"/>
    </source>
</evidence>
<evidence type="ECO:0000256" key="1">
    <source>
        <dbReference type="ARBA" id="ARBA00012493"/>
    </source>
</evidence>
<dbReference type="Proteomes" id="UP000199416">
    <property type="component" value="Unassembled WGS sequence"/>
</dbReference>
<name>A0A1G6PFC9_9ACTN</name>
<comment type="similarity">
    <text evidence="8">Belongs to the bacterial reverse transcriptase family.</text>
</comment>
<evidence type="ECO:0000256" key="8">
    <source>
        <dbReference type="ARBA" id="ARBA00034120"/>
    </source>
</evidence>
<dbReference type="OrthoDB" id="1550386at2"/>
<keyword evidence="5" id="KW-0460">Magnesium</keyword>
<dbReference type="EC" id="2.7.7.49" evidence="1"/>
<comment type="catalytic activity">
    <reaction evidence="9">
        <text>DNA(n) + a 2'-deoxyribonucleoside 5'-triphosphate = DNA(n+1) + diphosphate</text>
        <dbReference type="Rhea" id="RHEA:22508"/>
        <dbReference type="Rhea" id="RHEA-COMP:17339"/>
        <dbReference type="Rhea" id="RHEA-COMP:17340"/>
        <dbReference type="ChEBI" id="CHEBI:33019"/>
        <dbReference type="ChEBI" id="CHEBI:61560"/>
        <dbReference type="ChEBI" id="CHEBI:173112"/>
        <dbReference type="EC" id="2.7.7.49"/>
    </reaction>
</comment>
<dbReference type="Pfam" id="PF00078">
    <property type="entry name" value="RVT_1"/>
    <property type="match status" value="1"/>
</dbReference>
<gene>
    <name evidence="11" type="ORF">SAMN05660690_2530</name>
</gene>
<organism evidence="11 12">
    <name type="scientific">Geodermatophilus telluris</name>
    <dbReference type="NCBI Taxonomy" id="1190417"/>
    <lineage>
        <taxon>Bacteria</taxon>
        <taxon>Bacillati</taxon>
        <taxon>Actinomycetota</taxon>
        <taxon>Actinomycetes</taxon>
        <taxon>Geodermatophilales</taxon>
        <taxon>Geodermatophilaceae</taxon>
        <taxon>Geodermatophilus</taxon>
    </lineage>
</organism>
<dbReference type="InterPro" id="IPR043502">
    <property type="entry name" value="DNA/RNA_pol_sf"/>
</dbReference>
<keyword evidence="12" id="KW-1185">Reference proteome</keyword>
<protein>
    <recommendedName>
        <fullName evidence="1">RNA-directed DNA polymerase</fullName>
        <ecNumber evidence="1">2.7.7.49</ecNumber>
    </recommendedName>
</protein>
<dbReference type="AlphaFoldDB" id="A0A1G6PFC9"/>
<keyword evidence="3" id="KW-0548">Nucleotidyltransferase</keyword>
<dbReference type="PANTHER" id="PTHR34047:SF7">
    <property type="entry name" value="RNA-DIRECTED DNA POLYMERASE"/>
    <property type="match status" value="1"/>
</dbReference>
<evidence type="ECO:0000256" key="5">
    <source>
        <dbReference type="ARBA" id="ARBA00022842"/>
    </source>
</evidence>
<evidence type="ECO:0000256" key="7">
    <source>
        <dbReference type="ARBA" id="ARBA00023118"/>
    </source>
</evidence>
<dbReference type="InterPro" id="IPR000477">
    <property type="entry name" value="RT_dom"/>
</dbReference>
<evidence type="ECO:0000256" key="4">
    <source>
        <dbReference type="ARBA" id="ARBA00022723"/>
    </source>
</evidence>
<dbReference type="GO" id="GO:0051607">
    <property type="term" value="P:defense response to virus"/>
    <property type="evidence" value="ECO:0007669"/>
    <property type="project" value="UniProtKB-KW"/>
</dbReference>
<sequence length="648" mass="72364">MAADSGLDGDRLTALLNRSTWPYSVLQHRKPGGGSRTLLTPAPDLMRLQRRVLDEVLAHHAVHPAAYAYRPRRSVVECAQVHCRAHTVVRLDVAGFFDNIRERHVYASLRRRPAIGGPLSAVQAYELTLLCTTTPPDSESWINRGTGARRLGQRSTDPLVARAYPYQDQREGFLPQGAPTSGALSNLVMYEVDVELSGLADRLGLRYTRYADDLIWSSRALVPRRIIAQLVTDVRTVLATKVGLHLNDAKTRVSRPGSRRLVLGLLVDGSAPRVPRETYRRLECHVRGVRIAGLRAHAAHMGFETPEAARNAVDGLLSWVRFVEPAKGRLLTDAWSRALEVGDVELLGDPTSTELPSDLDTGEARESIAALLRHGSEYRSSAEFADLMRFIGGFHRYAPFNAMVVRLQRPGSTFVLTEARWRREYRRVPKPGAQRIMIFQPRGPYMVTYDVGDTEPLREAPPLPHGVTDPVSIRTAIPVQALETAWSTLLDNSVRWGVRVTLVDHAASACGRTYRTQMTDQLVRRPGPRGKGEDVRPLRFEVEVNRNLPVPDRLATLVHELAHLSCGHLGKHPELPWLDRRGGTRRRDEVEAEATTYLVLSRLDPTLTTDDYLLGHLGEGTELPDDLRLDLMVSCASRLLEMLLSRQP</sequence>
<dbReference type="GO" id="GO:0003964">
    <property type="term" value="F:RNA-directed DNA polymerase activity"/>
    <property type="evidence" value="ECO:0007669"/>
    <property type="project" value="UniProtKB-KW"/>
</dbReference>
<dbReference type="SUPFAM" id="SSF56672">
    <property type="entry name" value="DNA/RNA polymerases"/>
    <property type="match status" value="1"/>
</dbReference>
<dbReference type="CDD" id="cd03487">
    <property type="entry name" value="RT_Bac_retron_II"/>
    <property type="match status" value="1"/>
</dbReference>